<reference evidence="2" key="2">
    <citation type="submission" date="2025-09" db="UniProtKB">
        <authorList>
            <consortium name="Ensembl"/>
        </authorList>
    </citation>
    <scope>IDENTIFICATION</scope>
</reference>
<feature type="compositionally biased region" description="Polar residues" evidence="1">
    <location>
        <begin position="143"/>
        <end position="152"/>
    </location>
</feature>
<dbReference type="PANTHER" id="PTHR15510:SF5">
    <property type="entry name" value="SPERM-ASSOCIATED ANTIGEN 8"/>
    <property type="match status" value="1"/>
</dbReference>
<feature type="region of interest" description="Disordered" evidence="1">
    <location>
        <begin position="163"/>
        <end position="184"/>
    </location>
</feature>
<sequence length="317" mass="34278">MGHMPPVYPAERPPRPVRAQSHVLLPEVPMEKPQCHRETPMATAEVPQGMLWATAELPAMALPAVPSAVTPAEAGKDPSEVELPPCHGKQGTRPGKVSPTVGLVLPPFLQMPAGQPSQLVSRGSCLTHNWQKEKATNHLDLTPGQQPGSEASTHWHGHHGLLVHQSSRSTDSTTMKDTYRPPHRARLLGRGEAEKEMLQEICPPRMPMESVSTTHRDYCARGCQFTPLPTTQVQAGNGPPPLPCGIPQGACKAPGVTSIRSRDSPFRRNAVFSTPITKDLKQPLWRWPEHELRGTHCCPGAKANPAGRGGSAFPATP</sequence>
<dbReference type="OrthoDB" id="2120499at2759"/>
<dbReference type="Ensembl" id="ENSFTIT00000006574.1">
    <property type="protein sequence ID" value="ENSFTIP00000006290.1"/>
    <property type="gene ID" value="ENSFTIG00000004313.1"/>
</dbReference>
<dbReference type="OMA" id="PFRKCAT"/>
<dbReference type="GO" id="GO:0005737">
    <property type="term" value="C:cytoplasm"/>
    <property type="evidence" value="ECO:0007669"/>
    <property type="project" value="TreeGrafter"/>
</dbReference>
<evidence type="ECO:0000313" key="3">
    <source>
        <dbReference type="Proteomes" id="UP000694562"/>
    </source>
</evidence>
<dbReference type="GO" id="GO:0045944">
    <property type="term" value="P:positive regulation of transcription by RNA polymerase II"/>
    <property type="evidence" value="ECO:0007669"/>
    <property type="project" value="TreeGrafter"/>
</dbReference>
<dbReference type="GO" id="GO:0008017">
    <property type="term" value="F:microtubule binding"/>
    <property type="evidence" value="ECO:0007669"/>
    <property type="project" value="InterPro"/>
</dbReference>
<dbReference type="Proteomes" id="UP000694562">
    <property type="component" value="Unplaced"/>
</dbReference>
<protein>
    <submittedName>
        <fullName evidence="2">Uncharacterized protein</fullName>
    </submittedName>
</protein>
<dbReference type="GO" id="GO:0005634">
    <property type="term" value="C:nucleus"/>
    <property type="evidence" value="ECO:0007669"/>
    <property type="project" value="TreeGrafter"/>
</dbReference>
<evidence type="ECO:0000256" key="1">
    <source>
        <dbReference type="SAM" id="MobiDB-lite"/>
    </source>
</evidence>
<dbReference type="Pfam" id="PF22584">
    <property type="entry name" value="CFAP143"/>
    <property type="match status" value="1"/>
</dbReference>
<dbReference type="InterPro" id="IPR026124">
    <property type="entry name" value="Sperm-assoc_Ag8"/>
</dbReference>
<accession>A0A8C4U501</accession>
<dbReference type="AlphaFoldDB" id="A0A8C4U501"/>
<evidence type="ECO:0000313" key="2">
    <source>
        <dbReference type="Ensembl" id="ENSFTIP00000006290.1"/>
    </source>
</evidence>
<keyword evidence="3" id="KW-1185">Reference proteome</keyword>
<feature type="compositionally biased region" description="Polar residues" evidence="1">
    <location>
        <begin position="164"/>
        <end position="176"/>
    </location>
</feature>
<feature type="region of interest" description="Disordered" evidence="1">
    <location>
        <begin position="136"/>
        <end position="155"/>
    </location>
</feature>
<organism evidence="2 3">
    <name type="scientific">Falco tinnunculus</name>
    <name type="common">Common kestrel</name>
    <dbReference type="NCBI Taxonomy" id="100819"/>
    <lineage>
        <taxon>Eukaryota</taxon>
        <taxon>Metazoa</taxon>
        <taxon>Chordata</taxon>
        <taxon>Craniata</taxon>
        <taxon>Vertebrata</taxon>
        <taxon>Euteleostomi</taxon>
        <taxon>Archelosauria</taxon>
        <taxon>Archosauria</taxon>
        <taxon>Dinosauria</taxon>
        <taxon>Saurischia</taxon>
        <taxon>Theropoda</taxon>
        <taxon>Coelurosauria</taxon>
        <taxon>Aves</taxon>
        <taxon>Neognathae</taxon>
        <taxon>Neoaves</taxon>
        <taxon>Telluraves</taxon>
        <taxon>Australaves</taxon>
        <taxon>Falconiformes</taxon>
        <taxon>Falconidae</taxon>
        <taxon>Falco</taxon>
    </lineage>
</organism>
<dbReference type="PANTHER" id="PTHR15510">
    <property type="entry name" value="SPERM-ASSOCIATED ANTIGEN 8"/>
    <property type="match status" value="1"/>
</dbReference>
<name>A0A8C4U501_FALTI</name>
<reference evidence="2" key="1">
    <citation type="submission" date="2025-08" db="UniProtKB">
        <authorList>
            <consortium name="Ensembl"/>
        </authorList>
    </citation>
    <scope>IDENTIFICATION</scope>
</reference>
<feature type="region of interest" description="Disordered" evidence="1">
    <location>
        <begin position="70"/>
        <end position="98"/>
    </location>
</feature>
<proteinExistence type="predicted"/>